<evidence type="ECO:0000256" key="4">
    <source>
        <dbReference type="ARBA" id="ARBA00022679"/>
    </source>
</evidence>
<reference evidence="11" key="1">
    <citation type="submission" date="2016-10" db="EMBL/GenBank/DDBJ databases">
        <authorList>
            <person name="Varghese N."/>
            <person name="Submissions S."/>
        </authorList>
    </citation>
    <scope>NUCLEOTIDE SEQUENCE [LARGE SCALE GENOMIC DNA]</scope>
    <source>
        <strain evidence="11">DSM 45789</strain>
    </source>
</reference>
<comment type="subcellular location">
    <subcellularLocation>
        <location evidence="7">Cytoplasm</location>
    </subcellularLocation>
</comment>
<protein>
    <recommendedName>
        <fullName evidence="7">Ribosomal RNA small subunit methyltransferase A</fullName>
        <ecNumber evidence="7">2.1.1.182</ecNumber>
    </recommendedName>
    <alternativeName>
        <fullName evidence="7">16S rRNA (adenine(1518)-N(6)/adenine(1519)-N(6))-dimethyltransferase</fullName>
    </alternativeName>
    <alternativeName>
        <fullName evidence="7">16S rRNA dimethyladenosine transferase</fullName>
    </alternativeName>
    <alternativeName>
        <fullName evidence="7">16S rRNA dimethylase</fullName>
    </alternativeName>
    <alternativeName>
        <fullName evidence="7">S-adenosylmethionine-6-N', N'-adenosyl(rRNA) dimethyltransferase</fullName>
    </alternativeName>
</protein>
<feature type="binding site" evidence="7 8">
    <location>
        <position position="55"/>
    </location>
    <ligand>
        <name>S-adenosyl-L-methionine</name>
        <dbReference type="ChEBI" id="CHEBI:59789"/>
    </ligand>
</feature>
<evidence type="ECO:0000313" key="10">
    <source>
        <dbReference type="EMBL" id="SFS86980.1"/>
    </source>
</evidence>
<evidence type="ECO:0000256" key="1">
    <source>
        <dbReference type="ARBA" id="ARBA00022490"/>
    </source>
</evidence>
<feature type="domain" description="Ribosomal RNA adenine methylase transferase N-terminal" evidence="9">
    <location>
        <begin position="35"/>
        <end position="211"/>
    </location>
</feature>
<dbReference type="Gene3D" id="1.10.8.100">
    <property type="entry name" value="Ribosomal RNA adenine dimethylase-like, domain 2"/>
    <property type="match status" value="1"/>
</dbReference>
<dbReference type="GO" id="GO:0005829">
    <property type="term" value="C:cytosol"/>
    <property type="evidence" value="ECO:0007669"/>
    <property type="project" value="TreeGrafter"/>
</dbReference>
<name>A0A1I6TCS2_9BACL</name>
<dbReference type="PANTHER" id="PTHR11727:SF7">
    <property type="entry name" value="DIMETHYLADENOSINE TRANSFERASE-RELATED"/>
    <property type="match status" value="1"/>
</dbReference>
<evidence type="ECO:0000259" key="9">
    <source>
        <dbReference type="SMART" id="SM00650"/>
    </source>
</evidence>
<dbReference type="InterPro" id="IPR011530">
    <property type="entry name" value="rRNA_adenine_dimethylase"/>
</dbReference>
<keyword evidence="5 7" id="KW-0949">S-adenosyl-L-methionine</keyword>
<evidence type="ECO:0000313" key="11">
    <source>
        <dbReference type="Proteomes" id="UP000198660"/>
    </source>
</evidence>
<keyword evidence="6 7" id="KW-0694">RNA-binding</keyword>
<dbReference type="EC" id="2.1.1.182" evidence="7"/>
<feature type="binding site" evidence="7 8">
    <location>
        <position position="101"/>
    </location>
    <ligand>
        <name>S-adenosyl-L-methionine</name>
        <dbReference type="ChEBI" id="CHEBI:59789"/>
    </ligand>
</feature>
<evidence type="ECO:0000256" key="5">
    <source>
        <dbReference type="ARBA" id="ARBA00022691"/>
    </source>
</evidence>
<evidence type="ECO:0000256" key="3">
    <source>
        <dbReference type="ARBA" id="ARBA00022603"/>
    </source>
</evidence>
<dbReference type="Gene3D" id="3.40.50.150">
    <property type="entry name" value="Vaccinia Virus protein VP39"/>
    <property type="match status" value="1"/>
</dbReference>
<dbReference type="GO" id="GO:0052908">
    <property type="term" value="F:16S rRNA (adenine(1518)-N(6)/adenine(1519)-N(6))-dimethyltransferase activity"/>
    <property type="evidence" value="ECO:0007669"/>
    <property type="project" value="UniProtKB-EC"/>
</dbReference>
<evidence type="ECO:0000256" key="8">
    <source>
        <dbReference type="PROSITE-ProRule" id="PRU01026"/>
    </source>
</evidence>
<evidence type="ECO:0000256" key="7">
    <source>
        <dbReference type="HAMAP-Rule" id="MF_00607"/>
    </source>
</evidence>
<keyword evidence="4 7" id="KW-0808">Transferase</keyword>
<proteinExistence type="inferred from homology"/>
<dbReference type="InterPro" id="IPR029063">
    <property type="entry name" value="SAM-dependent_MTases_sf"/>
</dbReference>
<dbReference type="InterPro" id="IPR020596">
    <property type="entry name" value="rRNA_Ade_Mease_Trfase_CS"/>
</dbReference>
<comment type="similarity">
    <text evidence="7">Belongs to the class I-like SAM-binding methyltransferase superfamily. rRNA adenine N(6)-methyltransferase family. RsmA subfamily.</text>
</comment>
<dbReference type="FunFam" id="3.40.50.150:FF:000023">
    <property type="entry name" value="Ribosomal RNA small subunit methyltransferase A"/>
    <property type="match status" value="1"/>
</dbReference>
<keyword evidence="3 7" id="KW-0489">Methyltransferase</keyword>
<dbReference type="PROSITE" id="PS01131">
    <property type="entry name" value="RRNA_A_DIMETH"/>
    <property type="match status" value="1"/>
</dbReference>
<dbReference type="EMBL" id="FPAA01000009">
    <property type="protein sequence ID" value="SFS86980.1"/>
    <property type="molecule type" value="Genomic_DNA"/>
</dbReference>
<dbReference type="Pfam" id="PF00398">
    <property type="entry name" value="RrnaAD"/>
    <property type="match status" value="1"/>
</dbReference>
<dbReference type="GO" id="GO:0003723">
    <property type="term" value="F:RNA binding"/>
    <property type="evidence" value="ECO:0007669"/>
    <property type="project" value="UniProtKB-UniRule"/>
</dbReference>
<dbReference type="InterPro" id="IPR020598">
    <property type="entry name" value="rRNA_Ade_methylase_Trfase_N"/>
</dbReference>
<feature type="binding site" evidence="7 8">
    <location>
        <position position="28"/>
    </location>
    <ligand>
        <name>S-adenosyl-L-methionine</name>
        <dbReference type="ChEBI" id="CHEBI:59789"/>
    </ligand>
</feature>
<dbReference type="Proteomes" id="UP000198660">
    <property type="component" value="Unassembled WGS sequence"/>
</dbReference>
<dbReference type="PROSITE" id="PS51689">
    <property type="entry name" value="SAM_RNA_A_N6_MT"/>
    <property type="match status" value="1"/>
</dbReference>
<dbReference type="SUPFAM" id="SSF53335">
    <property type="entry name" value="S-adenosyl-L-methionine-dependent methyltransferases"/>
    <property type="match status" value="1"/>
</dbReference>
<feature type="binding site" evidence="7 8">
    <location>
        <position position="126"/>
    </location>
    <ligand>
        <name>S-adenosyl-L-methionine</name>
        <dbReference type="ChEBI" id="CHEBI:59789"/>
    </ligand>
</feature>
<dbReference type="RefSeq" id="WP_245838796.1">
    <property type="nucleotide sequence ID" value="NZ_FPAA01000009.1"/>
</dbReference>
<dbReference type="CDD" id="cd02440">
    <property type="entry name" value="AdoMet_MTases"/>
    <property type="match status" value="1"/>
</dbReference>
<dbReference type="PANTHER" id="PTHR11727">
    <property type="entry name" value="DIMETHYLADENOSINE TRANSFERASE"/>
    <property type="match status" value="1"/>
</dbReference>
<sequence length="293" mass="32941">MAEGRITTRTREILRRHGLHLKKSLGQNFLTEDHVLHQIVEAADLDENAGVLEIGPGIGALTEHLAEEAKSVIAVELDQRLLPILQELFVAYPHVTILHGDAMKVDLHQVIEEHLGDCKKRHVVANLPYYVTSPILMRLLEERLPLDSIVIMVQKEVAERLTSEPGTKAYGSITVTTQYFTEPEWVTLVPAHVFMPPPQVDSAVIRLKIRPKPPVAVNNEGLFFRVVRASFGQRRKTLPNAISAGLFGGKRKGEITLWLEEAGIDPKRRGETLSLEEFAHFTNFLDERLDEHA</sequence>
<comment type="function">
    <text evidence="7">Specifically dimethylates two adjacent adenosines (A1518 and A1519) in the loop of a conserved hairpin near the 3'-end of 16S rRNA in the 30S particle. May play a critical role in biogenesis of 30S subunits.</text>
</comment>
<comment type="catalytic activity">
    <reaction evidence="7">
        <text>adenosine(1518)/adenosine(1519) in 16S rRNA + 4 S-adenosyl-L-methionine = N(6)-dimethyladenosine(1518)/N(6)-dimethyladenosine(1519) in 16S rRNA + 4 S-adenosyl-L-homocysteine + 4 H(+)</text>
        <dbReference type="Rhea" id="RHEA:19609"/>
        <dbReference type="Rhea" id="RHEA-COMP:10232"/>
        <dbReference type="Rhea" id="RHEA-COMP:10233"/>
        <dbReference type="ChEBI" id="CHEBI:15378"/>
        <dbReference type="ChEBI" id="CHEBI:57856"/>
        <dbReference type="ChEBI" id="CHEBI:59789"/>
        <dbReference type="ChEBI" id="CHEBI:74411"/>
        <dbReference type="ChEBI" id="CHEBI:74493"/>
        <dbReference type="EC" id="2.1.1.182"/>
    </reaction>
</comment>
<evidence type="ECO:0000256" key="2">
    <source>
        <dbReference type="ARBA" id="ARBA00022552"/>
    </source>
</evidence>
<evidence type="ECO:0000256" key="6">
    <source>
        <dbReference type="ARBA" id="ARBA00022884"/>
    </source>
</evidence>
<feature type="binding site" evidence="7 8">
    <location>
        <position position="76"/>
    </location>
    <ligand>
        <name>S-adenosyl-L-methionine</name>
        <dbReference type="ChEBI" id="CHEBI:59789"/>
    </ligand>
</feature>
<dbReference type="InterPro" id="IPR001737">
    <property type="entry name" value="KsgA/Erm"/>
</dbReference>
<dbReference type="AlphaFoldDB" id="A0A1I6TCS2"/>
<keyword evidence="11" id="KW-1185">Reference proteome</keyword>
<keyword evidence="1 7" id="KW-0963">Cytoplasm</keyword>
<dbReference type="InterPro" id="IPR023165">
    <property type="entry name" value="rRNA_Ade_diMease-like_C"/>
</dbReference>
<feature type="binding site" evidence="7 8">
    <location>
        <position position="30"/>
    </location>
    <ligand>
        <name>S-adenosyl-L-methionine</name>
        <dbReference type="ChEBI" id="CHEBI:59789"/>
    </ligand>
</feature>
<organism evidence="10 11">
    <name type="scientific">Marininema halotolerans</name>
    <dbReference type="NCBI Taxonomy" id="1155944"/>
    <lineage>
        <taxon>Bacteria</taxon>
        <taxon>Bacillati</taxon>
        <taxon>Bacillota</taxon>
        <taxon>Bacilli</taxon>
        <taxon>Bacillales</taxon>
        <taxon>Thermoactinomycetaceae</taxon>
        <taxon>Marininema</taxon>
    </lineage>
</organism>
<dbReference type="HAMAP" id="MF_00607">
    <property type="entry name" value="16SrRNA_methyltr_A"/>
    <property type="match status" value="1"/>
</dbReference>
<dbReference type="SMART" id="SM00650">
    <property type="entry name" value="rADc"/>
    <property type="match status" value="1"/>
</dbReference>
<gene>
    <name evidence="7" type="primary">rsmA</name>
    <name evidence="7" type="synonym">ksgA</name>
    <name evidence="10" type="ORF">SAMN05444972_109168</name>
</gene>
<accession>A0A1I6TCS2</accession>
<dbReference type="NCBIfam" id="TIGR00755">
    <property type="entry name" value="ksgA"/>
    <property type="match status" value="1"/>
</dbReference>
<keyword evidence="2 7" id="KW-0698">rRNA processing</keyword>